<accession>A0AAQ3T8U4</accession>
<reference evidence="1 2" key="1">
    <citation type="submission" date="2024-02" db="EMBL/GenBank/DDBJ databases">
        <title>High-quality chromosome-scale genome assembly of Pensacola bahiagrass (Paspalum notatum Flugge var. saurae).</title>
        <authorList>
            <person name="Vega J.M."/>
            <person name="Podio M."/>
            <person name="Orjuela J."/>
            <person name="Siena L.A."/>
            <person name="Pessino S.C."/>
            <person name="Combes M.C."/>
            <person name="Mariac C."/>
            <person name="Albertini E."/>
            <person name="Pupilli F."/>
            <person name="Ortiz J.P.A."/>
            <person name="Leblanc O."/>
        </authorList>
    </citation>
    <scope>NUCLEOTIDE SEQUENCE [LARGE SCALE GENOMIC DNA]</scope>
    <source>
        <strain evidence="1">R1</strain>
        <tissue evidence="1">Leaf</tissue>
    </source>
</reference>
<name>A0AAQ3T8U4_PASNO</name>
<evidence type="ECO:0000313" key="2">
    <source>
        <dbReference type="Proteomes" id="UP001341281"/>
    </source>
</evidence>
<proteinExistence type="predicted"/>
<dbReference type="EMBL" id="CP144748">
    <property type="protein sequence ID" value="WVZ67374.1"/>
    <property type="molecule type" value="Genomic_DNA"/>
</dbReference>
<evidence type="ECO:0000313" key="1">
    <source>
        <dbReference type="EMBL" id="WVZ67374.1"/>
    </source>
</evidence>
<dbReference type="AlphaFoldDB" id="A0AAQ3T8U4"/>
<gene>
    <name evidence="1" type="ORF">U9M48_016461</name>
</gene>
<protein>
    <submittedName>
        <fullName evidence="1">Uncharacterized protein</fullName>
    </submittedName>
</protein>
<dbReference type="Proteomes" id="UP001341281">
    <property type="component" value="Chromosome 04"/>
</dbReference>
<keyword evidence="2" id="KW-1185">Reference proteome</keyword>
<organism evidence="1 2">
    <name type="scientific">Paspalum notatum var. saurae</name>
    <dbReference type="NCBI Taxonomy" id="547442"/>
    <lineage>
        <taxon>Eukaryota</taxon>
        <taxon>Viridiplantae</taxon>
        <taxon>Streptophyta</taxon>
        <taxon>Embryophyta</taxon>
        <taxon>Tracheophyta</taxon>
        <taxon>Spermatophyta</taxon>
        <taxon>Magnoliopsida</taxon>
        <taxon>Liliopsida</taxon>
        <taxon>Poales</taxon>
        <taxon>Poaceae</taxon>
        <taxon>PACMAD clade</taxon>
        <taxon>Panicoideae</taxon>
        <taxon>Andropogonodae</taxon>
        <taxon>Paspaleae</taxon>
        <taxon>Paspalinae</taxon>
        <taxon>Paspalum</taxon>
    </lineage>
</organism>
<sequence>MEADSLSPVRRVVLINSVHDGLPMYLMTALQLPNRVLELIEAKRRAFLWTGKEKTKGGQCLVAWE</sequence>